<sequence>MAKKQFKAESKRLLDLMINSIYTHKEIFLRELISNASDAVDKLAYKALTDDQVGLNRDDFQITLTPDQLGRTLTISDNGIGMTRDELEQNLGTIARSGSLQFKQDMDAEKKADVDIIGQFGVGFYSAFMVADKVTVTSRAYGSDEAWCWESTGVDGYTLSPAEKEAPGTDIVLHIKADTEDDKYGEYLEQYRLDDLIKKYSDYIHYPIRMLMHKSRQKERPEDADEDYKSEWEDYDEWETLNSMVPLWQRPKSEVTEEEYNAFYKEHYGDWEDPLSVIHVRAEGQVEYKAMLYIPTRAPYDFYSRDFEKGLQLYSSGVLIMDKCADLLPDHFRFVRGVVDSPDFSLNISREVLQHTRQLKVIAANLEKKIKAELLRIQKDEREKYETFWASFGRQLKYGALEDYGAHKELLKDLLLFFSSKEGKLTTLAEYRGRMAEDQPYVYYASGESVEQIAKLPQVERILDKGYEILYLTDEPDEFIMDALGVWDEKPLKSVSDDDALPQTDEEKAEAEKKAEENKDVLDFVKETLGEKIKEARISKILKSGAVCLTADGPITLEMEKYFARMDQGQAQSMKAQRVLELNSDSGAFAALREALDSDREKAAKYAELLYDQALLIAGLPIEDTARYTELVCSLMQ</sequence>
<evidence type="ECO:0000256" key="8">
    <source>
        <dbReference type="HAMAP-Rule" id="MF_00505"/>
    </source>
</evidence>
<comment type="subcellular location">
    <subcellularLocation>
        <location evidence="1 8">Cytoplasm</location>
    </subcellularLocation>
</comment>
<dbReference type="EMBL" id="JACOPQ010000001">
    <property type="protein sequence ID" value="MBC5735613.1"/>
    <property type="molecule type" value="Genomic_DNA"/>
</dbReference>
<feature type="binding site" evidence="9">
    <location>
        <position position="77"/>
    </location>
    <ligand>
        <name>ATP</name>
        <dbReference type="ChEBI" id="CHEBI:30616"/>
    </ligand>
</feature>
<feature type="region of interest" description="C" evidence="8">
    <location>
        <begin position="562"/>
        <end position="637"/>
    </location>
</feature>
<evidence type="ECO:0000256" key="6">
    <source>
        <dbReference type="ARBA" id="ARBA00023016"/>
    </source>
</evidence>
<feature type="binding site" evidence="9">
    <location>
        <begin position="97"/>
        <end position="98"/>
    </location>
    <ligand>
        <name>ATP</name>
        <dbReference type="ChEBI" id="CHEBI:30616"/>
    </ligand>
</feature>
<dbReference type="GO" id="GO:0051082">
    <property type="term" value="F:unfolded protein binding"/>
    <property type="evidence" value="ECO:0007669"/>
    <property type="project" value="UniProtKB-UniRule"/>
</dbReference>
<comment type="caution">
    <text evidence="12">The sequence shown here is derived from an EMBL/GenBank/DDBJ whole genome shotgun (WGS) entry which is preliminary data.</text>
</comment>
<feature type="binding site" evidence="9">
    <location>
        <position position="350"/>
    </location>
    <ligand>
        <name>ATP</name>
        <dbReference type="ChEBI" id="CHEBI:30616"/>
    </ligand>
</feature>
<comment type="function">
    <text evidence="8">Molecular chaperone. Has ATPase activity.</text>
</comment>
<comment type="caution">
    <text evidence="8">Lacks conserved residue(s) required for the propagation of feature annotation.</text>
</comment>
<dbReference type="InterPro" id="IPR036890">
    <property type="entry name" value="HATPase_C_sf"/>
</dbReference>
<dbReference type="AlphaFoldDB" id="A0A8J6J8F4"/>
<dbReference type="SUPFAM" id="SSF55874">
    <property type="entry name" value="ATPase domain of HSP90 chaperone/DNA topoisomerase II/histidine kinase"/>
    <property type="match status" value="1"/>
</dbReference>
<dbReference type="GO" id="GO:0005737">
    <property type="term" value="C:cytoplasm"/>
    <property type="evidence" value="ECO:0007669"/>
    <property type="project" value="UniProtKB-SubCell"/>
</dbReference>
<dbReference type="CDD" id="cd16927">
    <property type="entry name" value="HATPase_Hsp90-like"/>
    <property type="match status" value="1"/>
</dbReference>
<keyword evidence="3 8" id="KW-0963">Cytoplasm</keyword>
<dbReference type="InterPro" id="IPR001404">
    <property type="entry name" value="Hsp90_fam"/>
</dbReference>
<feature type="binding site" evidence="9">
    <location>
        <begin position="119"/>
        <end position="124"/>
    </location>
    <ligand>
        <name>ATP</name>
        <dbReference type="ChEBI" id="CHEBI:30616"/>
    </ligand>
</feature>
<evidence type="ECO:0000256" key="10">
    <source>
        <dbReference type="SAM" id="MobiDB-lite"/>
    </source>
</evidence>
<dbReference type="Gene3D" id="1.20.120.790">
    <property type="entry name" value="Heat shock protein 90, C-terminal domain"/>
    <property type="match status" value="1"/>
</dbReference>
<dbReference type="InterPro" id="IPR019805">
    <property type="entry name" value="Heat_shock_protein_90_CS"/>
</dbReference>
<dbReference type="SUPFAM" id="SSF110942">
    <property type="entry name" value="HSP90 C-terminal domain"/>
    <property type="match status" value="1"/>
</dbReference>
<dbReference type="GO" id="GO:0016887">
    <property type="term" value="F:ATP hydrolysis activity"/>
    <property type="evidence" value="ECO:0007669"/>
    <property type="project" value="InterPro"/>
</dbReference>
<comment type="similarity">
    <text evidence="2 8">Belongs to the heat shock protein 90 family.</text>
</comment>
<evidence type="ECO:0000256" key="9">
    <source>
        <dbReference type="PIRSR" id="PIRSR002583-1"/>
    </source>
</evidence>
<evidence type="ECO:0000313" key="13">
    <source>
        <dbReference type="Proteomes" id="UP000607645"/>
    </source>
</evidence>
<dbReference type="PROSITE" id="PS00298">
    <property type="entry name" value="HSP90"/>
    <property type="match status" value="1"/>
</dbReference>
<feature type="binding site" evidence="9">
    <location>
        <position position="90"/>
    </location>
    <ligand>
        <name>ATP</name>
        <dbReference type="ChEBI" id="CHEBI:30616"/>
    </ligand>
</feature>
<accession>A0A8J6J8F4</accession>
<dbReference type="GO" id="GO:0140662">
    <property type="term" value="F:ATP-dependent protein folding chaperone"/>
    <property type="evidence" value="ECO:0007669"/>
    <property type="project" value="InterPro"/>
</dbReference>
<dbReference type="Gene3D" id="3.30.230.80">
    <property type="match status" value="1"/>
</dbReference>
<dbReference type="InterPro" id="IPR020575">
    <property type="entry name" value="Hsp90_N"/>
</dbReference>
<dbReference type="Pfam" id="PF00183">
    <property type="entry name" value="HSP90"/>
    <property type="match status" value="1"/>
</dbReference>
<evidence type="ECO:0000256" key="7">
    <source>
        <dbReference type="ARBA" id="ARBA00023186"/>
    </source>
</evidence>
<feature type="binding site" evidence="9">
    <location>
        <position position="35"/>
    </location>
    <ligand>
        <name>ATP</name>
        <dbReference type="ChEBI" id="CHEBI:30616"/>
    </ligand>
</feature>
<proteinExistence type="inferred from homology"/>
<dbReference type="InterPro" id="IPR020568">
    <property type="entry name" value="Ribosomal_Su5_D2-typ_SF"/>
</dbReference>
<keyword evidence="4 8" id="KW-0547">Nucleotide-binding</keyword>
<reference evidence="12" key="1">
    <citation type="submission" date="2020-08" db="EMBL/GenBank/DDBJ databases">
        <title>Genome public.</title>
        <authorList>
            <person name="Liu C."/>
            <person name="Sun Q."/>
        </authorList>
    </citation>
    <scope>NUCLEOTIDE SEQUENCE</scope>
    <source>
        <strain evidence="12">NSJ-52</strain>
    </source>
</reference>
<keyword evidence="5 8" id="KW-0067">ATP-binding</keyword>
<name>A0A8J6J8F4_9FIRM</name>
<keyword evidence="6 8" id="KW-0346">Stress response</keyword>
<evidence type="ECO:0000256" key="1">
    <source>
        <dbReference type="ARBA" id="ARBA00004496"/>
    </source>
</evidence>
<dbReference type="PANTHER" id="PTHR11528">
    <property type="entry name" value="HEAT SHOCK PROTEIN 90 FAMILY MEMBER"/>
    <property type="match status" value="1"/>
</dbReference>
<dbReference type="SUPFAM" id="SSF54211">
    <property type="entry name" value="Ribosomal protein S5 domain 2-like"/>
    <property type="match status" value="1"/>
</dbReference>
<keyword evidence="7 8" id="KW-0143">Chaperone</keyword>
<evidence type="ECO:0000256" key="2">
    <source>
        <dbReference type="ARBA" id="ARBA00008239"/>
    </source>
</evidence>
<evidence type="ECO:0000313" key="12">
    <source>
        <dbReference type="EMBL" id="MBC5735613.1"/>
    </source>
</evidence>
<evidence type="ECO:0000256" key="5">
    <source>
        <dbReference type="ARBA" id="ARBA00022840"/>
    </source>
</evidence>
<dbReference type="Gene3D" id="3.30.565.10">
    <property type="entry name" value="Histidine kinase-like ATPase, C-terminal domain"/>
    <property type="match status" value="1"/>
</dbReference>
<feature type="binding site" evidence="9">
    <location>
        <position position="31"/>
    </location>
    <ligand>
        <name>ATP</name>
        <dbReference type="ChEBI" id="CHEBI:30616"/>
    </ligand>
</feature>
<feature type="region of interest" description="Disordered" evidence="10">
    <location>
        <begin position="495"/>
        <end position="516"/>
    </location>
</feature>
<protein>
    <recommendedName>
        <fullName evidence="8">Chaperone protein HtpG</fullName>
    </recommendedName>
    <alternativeName>
        <fullName evidence="8">Heat shock protein HtpG</fullName>
    </alternativeName>
    <alternativeName>
        <fullName evidence="8">High temperature protein G</fullName>
    </alternativeName>
</protein>
<dbReference type="HAMAP" id="MF_00505">
    <property type="entry name" value="HSP90"/>
    <property type="match status" value="1"/>
</dbReference>
<organism evidence="12 13">
    <name type="scientific">Lawsonibacter faecis</name>
    <dbReference type="NCBI Taxonomy" id="2763052"/>
    <lineage>
        <taxon>Bacteria</taxon>
        <taxon>Bacillati</taxon>
        <taxon>Bacillota</taxon>
        <taxon>Clostridia</taxon>
        <taxon>Eubacteriales</taxon>
        <taxon>Oscillospiraceae</taxon>
        <taxon>Lawsonibacter</taxon>
    </lineage>
</organism>
<dbReference type="GO" id="GO:0005524">
    <property type="term" value="F:ATP binding"/>
    <property type="evidence" value="ECO:0007669"/>
    <property type="project" value="UniProtKB-UniRule"/>
</dbReference>
<keyword evidence="13" id="KW-1185">Reference proteome</keyword>
<dbReference type="RefSeq" id="WP_186918232.1">
    <property type="nucleotide sequence ID" value="NZ_JACOPQ010000001.1"/>
</dbReference>
<dbReference type="Pfam" id="PF13589">
    <property type="entry name" value="HATPase_c_3"/>
    <property type="match status" value="1"/>
</dbReference>
<dbReference type="NCBIfam" id="NF003555">
    <property type="entry name" value="PRK05218.1"/>
    <property type="match status" value="1"/>
</dbReference>
<evidence type="ECO:0000256" key="4">
    <source>
        <dbReference type="ARBA" id="ARBA00022741"/>
    </source>
</evidence>
<feature type="binding site" evidence="9">
    <location>
        <position position="82"/>
    </location>
    <ligand>
        <name>ATP</name>
        <dbReference type="ChEBI" id="CHEBI:30616"/>
    </ligand>
</feature>
<feature type="domain" description="Histidine kinase/HSP90-like ATPase" evidence="11">
    <location>
        <begin position="24"/>
        <end position="179"/>
    </location>
</feature>
<gene>
    <name evidence="8 12" type="primary">htpG</name>
    <name evidence="12" type="ORF">H8S62_01140</name>
</gene>
<dbReference type="InterPro" id="IPR037196">
    <property type="entry name" value="HSP90_C"/>
</dbReference>
<dbReference type="InterPro" id="IPR003594">
    <property type="entry name" value="HATPase_dom"/>
</dbReference>
<comment type="subunit">
    <text evidence="8">Homodimer.</text>
</comment>
<feature type="binding site" evidence="9">
    <location>
        <position position="169"/>
    </location>
    <ligand>
        <name>ATP</name>
        <dbReference type="ChEBI" id="CHEBI:30616"/>
    </ligand>
</feature>
<dbReference type="SMART" id="SM00387">
    <property type="entry name" value="HATPase_c"/>
    <property type="match status" value="1"/>
</dbReference>
<dbReference type="Proteomes" id="UP000607645">
    <property type="component" value="Unassembled WGS sequence"/>
</dbReference>
<evidence type="ECO:0000259" key="11">
    <source>
        <dbReference type="SMART" id="SM00387"/>
    </source>
</evidence>
<evidence type="ECO:0000256" key="3">
    <source>
        <dbReference type="ARBA" id="ARBA00022490"/>
    </source>
</evidence>
<dbReference type="PRINTS" id="PR00775">
    <property type="entry name" value="HEATSHOCK90"/>
</dbReference>
<dbReference type="FunFam" id="3.30.565.10:FF:000009">
    <property type="entry name" value="Molecular chaperone HtpG"/>
    <property type="match status" value="1"/>
</dbReference>
<dbReference type="Gene3D" id="3.40.50.11260">
    <property type="match status" value="1"/>
</dbReference>
<dbReference type="PIRSF" id="PIRSF002583">
    <property type="entry name" value="Hsp90"/>
    <property type="match status" value="1"/>
</dbReference>
<feature type="region of interest" description="A; substrate-binding" evidence="8">
    <location>
        <begin position="1"/>
        <end position="350"/>
    </location>
</feature>